<dbReference type="STRING" id="1122198.SAMN02745729_105218"/>
<protein>
    <recommendedName>
        <fullName evidence="4">Tat (Twin-arginine translocation) pathway signal sequence</fullName>
    </recommendedName>
</protein>
<evidence type="ECO:0000313" key="2">
    <source>
        <dbReference type="EMBL" id="SEA65650.1"/>
    </source>
</evidence>
<dbReference type="AlphaFoldDB" id="A0A1H4CZ86"/>
<sequence>MPELKRRNALKTWLPAVLFAGLVTLPAVAQAREVTIDTQLSQYRGDGAYLAIYLTDARGVYQQTLWVAGKKSKYYKHLSDWERGSNRSRAEYDGLTGASITQGETLQISVNLDDALIDSGYQIRVDAAVEDMRDRPADIIVPITTDGAGKPVNGQGYVQSLTYTF</sequence>
<dbReference type="RefSeq" id="WP_091825685.1">
    <property type="nucleotide sequence ID" value="NZ_FNRJ01000005.1"/>
</dbReference>
<accession>A0A1H4CZ86</accession>
<name>A0A1H4CZ86_9GAMM</name>
<dbReference type="InterPro" id="IPR014469">
    <property type="entry name" value="DUF2271"/>
</dbReference>
<evidence type="ECO:0000256" key="1">
    <source>
        <dbReference type="SAM" id="SignalP"/>
    </source>
</evidence>
<proteinExistence type="predicted"/>
<organism evidence="2 3">
    <name type="scientific">Marinobacterium iners DSM 11526</name>
    <dbReference type="NCBI Taxonomy" id="1122198"/>
    <lineage>
        <taxon>Bacteria</taxon>
        <taxon>Pseudomonadati</taxon>
        <taxon>Pseudomonadota</taxon>
        <taxon>Gammaproteobacteria</taxon>
        <taxon>Oceanospirillales</taxon>
        <taxon>Oceanospirillaceae</taxon>
        <taxon>Marinobacterium</taxon>
    </lineage>
</organism>
<keyword evidence="1" id="KW-0732">Signal</keyword>
<dbReference type="EMBL" id="FNRJ01000005">
    <property type="protein sequence ID" value="SEA65650.1"/>
    <property type="molecule type" value="Genomic_DNA"/>
</dbReference>
<evidence type="ECO:0008006" key="4">
    <source>
        <dbReference type="Google" id="ProtNLM"/>
    </source>
</evidence>
<evidence type="ECO:0000313" key="3">
    <source>
        <dbReference type="Proteomes" id="UP000242469"/>
    </source>
</evidence>
<dbReference type="Proteomes" id="UP000242469">
    <property type="component" value="Unassembled WGS sequence"/>
</dbReference>
<gene>
    <name evidence="2" type="ORF">SAMN02745729_105218</name>
</gene>
<dbReference type="OrthoDB" id="6057843at2"/>
<feature type="signal peptide" evidence="1">
    <location>
        <begin position="1"/>
        <end position="29"/>
    </location>
</feature>
<keyword evidence="3" id="KW-1185">Reference proteome</keyword>
<dbReference type="Pfam" id="PF10029">
    <property type="entry name" value="DUF2271"/>
    <property type="match status" value="1"/>
</dbReference>
<feature type="chain" id="PRO_5017198968" description="Tat (Twin-arginine translocation) pathway signal sequence" evidence="1">
    <location>
        <begin position="30"/>
        <end position="165"/>
    </location>
</feature>
<reference evidence="3" key="1">
    <citation type="submission" date="2016-10" db="EMBL/GenBank/DDBJ databases">
        <authorList>
            <person name="Varghese N."/>
            <person name="Submissions S."/>
        </authorList>
    </citation>
    <scope>NUCLEOTIDE SEQUENCE [LARGE SCALE GENOMIC DNA]</scope>
    <source>
        <strain evidence="3">DSM 11526</strain>
    </source>
</reference>